<evidence type="ECO:0000259" key="10">
    <source>
        <dbReference type="Pfam" id="PF12704"/>
    </source>
</evidence>
<dbReference type="GO" id="GO:0044874">
    <property type="term" value="P:lipoprotein localization to outer membrane"/>
    <property type="evidence" value="ECO:0007669"/>
    <property type="project" value="TreeGrafter"/>
</dbReference>
<dbReference type="GO" id="GO:0042953">
    <property type="term" value="P:lipoprotein transport"/>
    <property type="evidence" value="ECO:0007669"/>
    <property type="project" value="InterPro"/>
</dbReference>
<sequence length="411" mass="44783">MFKPISFFIGLKYTQARKKSRLVSFISLMTMIGLTLGVAVLITVLSVINGFDRELKNRILGIVPQATIASSQIMTNWEGLATDIAKQPHVLAVAPYTQLQGMLTAHGQVTGIMISGIEPEYEKKVSIVHNYMKEGHLESLQKGKYGIVLGQDLADSLGLKLNDPVTLVLPEASNSSAGVVPRFKRFEVVGIFKIGTQVDSMVAYIALNDAATLLRLPDGAQGIRLKLDDIFAAPEISESIIKQLPSNFYASNWTYTQGNLFSAIQMAKNMVGLLLLLIIIVATFNIISSLMMLVTDKKSDIAILRTLGASPLLITQIFMVQGTIIGVIGTGLGTVLGIILSLSIGDIVSWINNTFGLNLLDAYFVHYLPSYLRWQDVLLVVSVSLLLSLLATIYPALRAAKVQPAEALRYE</sequence>
<keyword evidence="5 8" id="KW-0812">Transmembrane</keyword>
<evidence type="ECO:0000313" key="11">
    <source>
        <dbReference type="EMBL" id="EPF87674.1"/>
    </source>
</evidence>
<keyword evidence="3" id="KW-0813">Transport</keyword>
<feature type="transmembrane region" description="Helical" evidence="8">
    <location>
        <begin position="377"/>
        <end position="397"/>
    </location>
</feature>
<keyword evidence="12" id="KW-1185">Reference proteome</keyword>
<dbReference type="Pfam" id="PF12704">
    <property type="entry name" value="MacB_PCD"/>
    <property type="match status" value="1"/>
</dbReference>
<dbReference type="RefSeq" id="WP_016540862.1">
    <property type="nucleotide sequence ID" value="NZ_ASQH01000006.1"/>
</dbReference>
<evidence type="ECO:0000256" key="5">
    <source>
        <dbReference type="ARBA" id="ARBA00022692"/>
    </source>
</evidence>
<dbReference type="InterPro" id="IPR011925">
    <property type="entry name" value="LolCE_TM"/>
</dbReference>
<evidence type="ECO:0000313" key="12">
    <source>
        <dbReference type="Proteomes" id="UP000014523"/>
    </source>
</evidence>
<feature type="domain" description="MacB-like periplasmic core" evidence="10">
    <location>
        <begin position="27"/>
        <end position="240"/>
    </location>
</feature>
<dbReference type="GeneID" id="99059291"/>
<name>A0A829HIY0_9GAMM</name>
<evidence type="ECO:0000256" key="4">
    <source>
        <dbReference type="ARBA" id="ARBA00022475"/>
    </source>
</evidence>
<keyword evidence="4" id="KW-1003">Cell membrane</keyword>
<dbReference type="Pfam" id="PF02687">
    <property type="entry name" value="FtsX"/>
    <property type="match status" value="1"/>
</dbReference>
<dbReference type="InterPro" id="IPR051447">
    <property type="entry name" value="Lipoprotein-release_system"/>
</dbReference>
<accession>A0A829HIY0</accession>
<evidence type="ECO:0000256" key="1">
    <source>
        <dbReference type="ARBA" id="ARBA00004651"/>
    </source>
</evidence>
<feature type="transmembrane region" description="Helical" evidence="8">
    <location>
        <begin position="271"/>
        <end position="293"/>
    </location>
</feature>
<gene>
    <name evidence="11" type="ORF">F957_01542</name>
</gene>
<keyword evidence="6 8" id="KW-1133">Transmembrane helix</keyword>
<dbReference type="EMBL" id="ATGG01000012">
    <property type="protein sequence ID" value="EPF87674.1"/>
    <property type="molecule type" value="Genomic_DNA"/>
</dbReference>
<dbReference type="AlphaFoldDB" id="A0A829HIY0"/>
<evidence type="ECO:0000256" key="3">
    <source>
        <dbReference type="ARBA" id="ARBA00022448"/>
    </source>
</evidence>
<protein>
    <submittedName>
        <fullName evidence="11">Lipoprotein-releasing system permease</fullName>
    </submittedName>
</protein>
<comment type="subcellular location">
    <subcellularLocation>
        <location evidence="1">Cell membrane</location>
        <topology evidence="1">Multi-pass membrane protein</topology>
    </subcellularLocation>
</comment>
<dbReference type="PANTHER" id="PTHR30489:SF0">
    <property type="entry name" value="LIPOPROTEIN-RELEASING SYSTEM TRANSMEMBRANE PROTEIN LOLE"/>
    <property type="match status" value="1"/>
</dbReference>
<evidence type="ECO:0000256" key="8">
    <source>
        <dbReference type="SAM" id="Phobius"/>
    </source>
</evidence>
<organism evidence="11 12">
    <name type="scientific">Acinetobacter gyllenbergii CIP 110306 = MTCC 11365</name>
    <dbReference type="NCBI Taxonomy" id="1217657"/>
    <lineage>
        <taxon>Bacteria</taxon>
        <taxon>Pseudomonadati</taxon>
        <taxon>Pseudomonadota</taxon>
        <taxon>Gammaproteobacteria</taxon>
        <taxon>Moraxellales</taxon>
        <taxon>Moraxellaceae</taxon>
        <taxon>Acinetobacter</taxon>
    </lineage>
</organism>
<feature type="domain" description="ABC3 transporter permease C-terminal" evidence="9">
    <location>
        <begin position="273"/>
        <end position="404"/>
    </location>
</feature>
<feature type="transmembrane region" description="Helical" evidence="8">
    <location>
        <begin position="313"/>
        <end position="340"/>
    </location>
</feature>
<evidence type="ECO:0000259" key="9">
    <source>
        <dbReference type="Pfam" id="PF02687"/>
    </source>
</evidence>
<dbReference type="InterPro" id="IPR025857">
    <property type="entry name" value="MacB_PCD"/>
</dbReference>
<dbReference type="Proteomes" id="UP000014523">
    <property type="component" value="Unassembled WGS sequence"/>
</dbReference>
<keyword evidence="7 8" id="KW-0472">Membrane</keyword>
<proteinExistence type="inferred from homology"/>
<dbReference type="GO" id="GO:0098797">
    <property type="term" value="C:plasma membrane protein complex"/>
    <property type="evidence" value="ECO:0007669"/>
    <property type="project" value="TreeGrafter"/>
</dbReference>
<dbReference type="InterPro" id="IPR003838">
    <property type="entry name" value="ABC3_permease_C"/>
</dbReference>
<dbReference type="NCBIfam" id="TIGR02212">
    <property type="entry name" value="lolCE"/>
    <property type="match status" value="1"/>
</dbReference>
<feature type="transmembrane region" description="Helical" evidence="8">
    <location>
        <begin position="26"/>
        <end position="48"/>
    </location>
</feature>
<dbReference type="PANTHER" id="PTHR30489">
    <property type="entry name" value="LIPOPROTEIN-RELEASING SYSTEM TRANSMEMBRANE PROTEIN LOLE"/>
    <property type="match status" value="1"/>
</dbReference>
<keyword evidence="11" id="KW-0449">Lipoprotein</keyword>
<evidence type="ECO:0000256" key="7">
    <source>
        <dbReference type="ARBA" id="ARBA00023136"/>
    </source>
</evidence>
<comment type="similarity">
    <text evidence="2">Belongs to the ABC-4 integral membrane protein family. LolC/E subfamily.</text>
</comment>
<evidence type="ECO:0000256" key="6">
    <source>
        <dbReference type="ARBA" id="ARBA00022989"/>
    </source>
</evidence>
<evidence type="ECO:0000256" key="2">
    <source>
        <dbReference type="ARBA" id="ARBA00005236"/>
    </source>
</evidence>
<comment type="caution">
    <text evidence="11">The sequence shown here is derived from an EMBL/GenBank/DDBJ whole genome shotgun (WGS) entry which is preliminary data.</text>
</comment>
<reference evidence="11 12" key="1">
    <citation type="submission" date="2013-06" db="EMBL/GenBank/DDBJ databases">
        <title>The Genome Sequence of Acinetobacter gyllenbergii CIP 110306.</title>
        <authorList>
            <consortium name="The Broad Institute Genome Sequencing Platform"/>
            <consortium name="The Broad Institute Genome Sequencing Center for Infectious Disease"/>
            <person name="Cerqueira G."/>
            <person name="Feldgarden M."/>
            <person name="Courvalin P."/>
            <person name="Perichon B."/>
            <person name="Grillot-Courvalin C."/>
            <person name="Clermont D."/>
            <person name="Rocha E."/>
            <person name="Yoon E.-J."/>
            <person name="Nemec A."/>
            <person name="Young S.K."/>
            <person name="Zeng Q."/>
            <person name="Gargeya S."/>
            <person name="Fitzgerald M."/>
            <person name="Abouelleil A."/>
            <person name="Alvarado L."/>
            <person name="Berlin A.M."/>
            <person name="Chapman S.B."/>
            <person name="Dewar J."/>
            <person name="Goldberg J."/>
            <person name="Griggs A."/>
            <person name="Gujja S."/>
            <person name="Hansen M."/>
            <person name="Howarth C."/>
            <person name="Imamovic A."/>
            <person name="Larimer J."/>
            <person name="McCowan C."/>
            <person name="Murphy C."/>
            <person name="Pearson M."/>
            <person name="Priest M."/>
            <person name="Roberts A."/>
            <person name="Saif S."/>
            <person name="Shea T."/>
            <person name="Sykes S."/>
            <person name="Wortman J."/>
            <person name="Nusbaum C."/>
            <person name="Birren B."/>
        </authorList>
    </citation>
    <scope>NUCLEOTIDE SEQUENCE [LARGE SCALE GENOMIC DNA]</scope>
    <source>
        <strain evidence="11 12">CIP 110306</strain>
    </source>
</reference>